<reference evidence="1 2" key="1">
    <citation type="submission" date="2019-09" db="EMBL/GenBank/DDBJ databases">
        <title>FDA dAtabase for Regulatory Grade micrObial Sequences (FDA-ARGOS): Supporting development and validation of Infectious Disease Dx tests.</title>
        <authorList>
            <person name="Sciortino C."/>
            <person name="Tallon L."/>
            <person name="Sadzewicz L."/>
            <person name="Vavikolanu K."/>
            <person name="Mehta A."/>
            <person name="Aluvathingal J."/>
            <person name="Nadendla S."/>
            <person name="Nandy P."/>
            <person name="Geyer C."/>
            <person name="Yan Y."/>
            <person name="Sichtig H."/>
        </authorList>
    </citation>
    <scope>NUCLEOTIDE SEQUENCE [LARGE SCALE GENOMIC DNA]</scope>
    <source>
        <strain evidence="1 2">FDAARGOS_661</strain>
    </source>
</reference>
<proteinExistence type="predicted"/>
<dbReference type="EMBL" id="CP054550">
    <property type="protein sequence ID" value="QKQ28531.1"/>
    <property type="molecule type" value="Genomic_DNA"/>
</dbReference>
<gene>
    <name evidence="1" type="ORF">FOB69_01725</name>
</gene>
<sequence length="99" mass="11205">MANEIVKNTESYILVQVNEKGEEAVLDNDFRGQFYPTSNVNIATKFDDLNKVKALAERLNSLNELNYEFGIIAEKVTVKPVKLTTSLEYVEETTETNAE</sequence>
<evidence type="ECO:0008006" key="3">
    <source>
        <dbReference type="Google" id="ProtNLM"/>
    </source>
</evidence>
<dbReference type="Proteomes" id="UP000509636">
    <property type="component" value="Chromosome"/>
</dbReference>
<evidence type="ECO:0000313" key="1">
    <source>
        <dbReference type="EMBL" id="QKQ28531.1"/>
    </source>
</evidence>
<protein>
    <recommendedName>
        <fullName evidence="3">Phage protein</fullName>
    </recommendedName>
</protein>
<dbReference type="AlphaFoldDB" id="A0A6N0I1Z7"/>
<organism evidence="1 2">
    <name type="scientific">Staphylococcus hominis</name>
    <dbReference type="NCBI Taxonomy" id="1290"/>
    <lineage>
        <taxon>Bacteria</taxon>
        <taxon>Bacillati</taxon>
        <taxon>Bacillota</taxon>
        <taxon>Bacilli</taxon>
        <taxon>Bacillales</taxon>
        <taxon>Staphylococcaceae</taxon>
        <taxon>Staphylococcus</taxon>
    </lineage>
</organism>
<accession>A0A6N0I1Z7</accession>
<evidence type="ECO:0000313" key="2">
    <source>
        <dbReference type="Proteomes" id="UP000509636"/>
    </source>
</evidence>
<name>A0A6N0I1Z7_STAHO</name>